<dbReference type="PANTHER" id="PTHR30383">
    <property type="entry name" value="THIOESTERASE 1/PROTEASE 1/LYSOPHOSPHOLIPASE L1"/>
    <property type="match status" value="1"/>
</dbReference>
<dbReference type="Proteomes" id="UP000289455">
    <property type="component" value="Unassembled WGS sequence"/>
</dbReference>
<dbReference type="InterPro" id="IPR051532">
    <property type="entry name" value="Ester_Hydrolysis_Enzymes"/>
</dbReference>
<accession>A0A4Q1BZD2</accession>
<keyword evidence="4" id="KW-1185">Reference proteome</keyword>
<dbReference type="SUPFAM" id="SSF52266">
    <property type="entry name" value="SGNH hydrolase"/>
    <property type="match status" value="1"/>
</dbReference>
<evidence type="ECO:0000313" key="4">
    <source>
        <dbReference type="Proteomes" id="UP000289455"/>
    </source>
</evidence>
<dbReference type="InterPro" id="IPR013830">
    <property type="entry name" value="SGNH_hydro"/>
</dbReference>
<evidence type="ECO:0000313" key="3">
    <source>
        <dbReference type="EMBL" id="RXK48922.1"/>
    </source>
</evidence>
<evidence type="ECO:0000256" key="1">
    <source>
        <dbReference type="SAM" id="SignalP"/>
    </source>
</evidence>
<organism evidence="3 4">
    <name type="scientific">Aquirufa rosea</name>
    <dbReference type="NCBI Taxonomy" id="2509241"/>
    <lineage>
        <taxon>Bacteria</taxon>
        <taxon>Pseudomonadati</taxon>
        <taxon>Bacteroidota</taxon>
        <taxon>Cytophagia</taxon>
        <taxon>Cytophagales</taxon>
        <taxon>Flectobacillaceae</taxon>
        <taxon>Aquirufa</taxon>
    </lineage>
</organism>
<gene>
    <name evidence="3" type="ORF">ESB04_08195</name>
</gene>
<reference evidence="3 4" key="1">
    <citation type="submission" date="2019-01" db="EMBL/GenBank/DDBJ databases">
        <title>Cytophagaceae bacterium strain CAR-16.</title>
        <authorList>
            <person name="Chen W.-M."/>
        </authorList>
    </citation>
    <scope>NUCLEOTIDE SEQUENCE [LARGE SCALE GENOMIC DNA]</scope>
    <source>
        <strain evidence="3 4">CAR-16</strain>
    </source>
</reference>
<proteinExistence type="predicted"/>
<dbReference type="RefSeq" id="WP_129027246.1">
    <property type="nucleotide sequence ID" value="NZ_SDHY01000004.1"/>
</dbReference>
<dbReference type="OrthoDB" id="9796689at2"/>
<dbReference type="AlphaFoldDB" id="A0A4Q1BZD2"/>
<dbReference type="Pfam" id="PF13472">
    <property type="entry name" value="Lipase_GDSL_2"/>
    <property type="match status" value="1"/>
</dbReference>
<feature type="signal peptide" evidence="1">
    <location>
        <begin position="1"/>
        <end position="24"/>
    </location>
</feature>
<dbReference type="PANTHER" id="PTHR30383:SF5">
    <property type="entry name" value="SGNH HYDROLASE-TYPE ESTERASE DOMAIN-CONTAINING PROTEIN"/>
    <property type="match status" value="1"/>
</dbReference>
<dbReference type="InterPro" id="IPR036514">
    <property type="entry name" value="SGNH_hydro_sf"/>
</dbReference>
<protein>
    <submittedName>
        <fullName evidence="3">SGNH/GDSL hydrolase family protein</fullName>
    </submittedName>
</protein>
<evidence type="ECO:0000259" key="2">
    <source>
        <dbReference type="Pfam" id="PF13472"/>
    </source>
</evidence>
<dbReference type="Gene3D" id="3.40.50.1110">
    <property type="entry name" value="SGNH hydrolase"/>
    <property type="match status" value="1"/>
</dbReference>
<keyword evidence="1" id="KW-0732">Signal</keyword>
<feature type="domain" description="SGNH hydrolase-type esterase" evidence="2">
    <location>
        <begin position="52"/>
        <end position="225"/>
    </location>
</feature>
<dbReference type="GO" id="GO:0004622">
    <property type="term" value="F:phosphatidylcholine lysophospholipase activity"/>
    <property type="evidence" value="ECO:0007669"/>
    <property type="project" value="TreeGrafter"/>
</dbReference>
<dbReference type="EMBL" id="SDHY01000004">
    <property type="protein sequence ID" value="RXK48922.1"/>
    <property type="molecule type" value="Genomic_DNA"/>
</dbReference>
<comment type="caution">
    <text evidence="3">The sequence shown here is derived from an EMBL/GenBank/DDBJ whole genome shotgun (WGS) entry which is preliminary data.</text>
</comment>
<sequence>MKTIQSFGWLLSFLIISLSVKSQANSSNYLEGIKAELQKEWPKNRQINLVFHGHSVPAGYFKTPTVNTLGAYPYLLLKNLKEQYPLAVINVINTAIGGENAEKGANRFEKEVLVHRPDVLFIDYVLNDRGIGLERAKIAWEKMIKSAIAQGIKVILLSASPDQRIDILDTNSVLNQHGDQVKKLAQEHQIGFVDSYAIFRQQVKEGTAIQNLMSQVNHPNEIGHGLIASELMHYFK</sequence>
<keyword evidence="3" id="KW-0378">Hydrolase</keyword>
<feature type="chain" id="PRO_5021028303" evidence="1">
    <location>
        <begin position="25"/>
        <end position="236"/>
    </location>
</feature>
<name>A0A4Q1BZD2_9BACT</name>